<name>A0A7I8K767_SPIIN</name>
<dbReference type="Proteomes" id="UP000663760">
    <property type="component" value="Chromosome 3"/>
</dbReference>
<dbReference type="AlphaFoldDB" id="A0A7I8K767"/>
<evidence type="ECO:0000313" key="2">
    <source>
        <dbReference type="Proteomes" id="UP000663760"/>
    </source>
</evidence>
<keyword evidence="2" id="KW-1185">Reference proteome</keyword>
<accession>A0A7I8K767</accession>
<protein>
    <submittedName>
        <fullName evidence="1">Uncharacterized protein</fullName>
    </submittedName>
</protein>
<dbReference type="PANTHER" id="PTHR33167">
    <property type="entry name" value="TRANSCRIPTION FACTOR, PUTATIVE (DUF863)-RELATED"/>
    <property type="match status" value="1"/>
</dbReference>
<dbReference type="InterPro" id="IPR008581">
    <property type="entry name" value="DUF863_pln"/>
</dbReference>
<reference evidence="1" key="1">
    <citation type="submission" date="2020-02" db="EMBL/GenBank/DDBJ databases">
        <authorList>
            <person name="Scholz U."/>
            <person name="Mascher M."/>
            <person name="Fiebig A."/>
        </authorList>
    </citation>
    <scope>NUCLEOTIDE SEQUENCE</scope>
</reference>
<organism evidence="1 2">
    <name type="scientific">Spirodela intermedia</name>
    <name type="common">Intermediate duckweed</name>
    <dbReference type="NCBI Taxonomy" id="51605"/>
    <lineage>
        <taxon>Eukaryota</taxon>
        <taxon>Viridiplantae</taxon>
        <taxon>Streptophyta</taxon>
        <taxon>Embryophyta</taxon>
        <taxon>Tracheophyta</taxon>
        <taxon>Spermatophyta</taxon>
        <taxon>Magnoliopsida</taxon>
        <taxon>Liliopsida</taxon>
        <taxon>Araceae</taxon>
        <taxon>Lemnoideae</taxon>
        <taxon>Spirodela</taxon>
    </lineage>
</organism>
<dbReference type="OrthoDB" id="630817at2759"/>
<gene>
    <name evidence="1" type="ORF">SI8410_03004256</name>
</gene>
<dbReference type="PANTHER" id="PTHR33167:SF4">
    <property type="entry name" value="TRANSCRIPTION FACTOR, PUTATIVE (DUF863)-RELATED"/>
    <property type="match status" value="1"/>
</dbReference>
<sequence length="580" mass="63469">MGNAPIEVQAVPFAYGSSPMDATSKSSITSSKNLGIAWENRQHGHDFRSATTSGGKTCLNASGAHHSFLSESSGSSHVSLASVSLEKPIFINDADPPYYRREGLVGQKRSGDLTHPNSKVVKSVDLNLAPPNGFQNRLDPPKESRIALGYSKMISSFCASNPRADQEKETEHSIGYPETFPSILKAEETGSLSSSSKRILGLPAPRWGEISFTSACHQEISSSADAMNRVKEEFIQVGFPRHITKLLDSDKRTHMEPAPEISVAEEINGFRSIINLNSAAANMDRLMSPVRSSNDEMLFPPAASVKGTTTRFVFEIDLEAPVTLLSEEQIPSAESASHCSQLGWEATEIEDMHAKAAAEAIQIMSLDKPLPSDRISPASAEALLWLAHVISSNPDDLDKILDSLRDEGDGDPESSDIGGMDYFEYKTLELKETKVDERCFEPLERDDAEEEETGMAHLLLNKPRRGPARKRRQKRDFQRDILPGLASLSRHEVTEDLQLMRTSGQLWQPARNQSRCQAKGRMRPRAGGAAAATAVEMPVDPQPGTDVETGVKSILGWGRTTRRGRRQRCSLGNAVVLPQG</sequence>
<dbReference type="EMBL" id="LR746266">
    <property type="protein sequence ID" value="CAA7393517.1"/>
    <property type="molecule type" value="Genomic_DNA"/>
</dbReference>
<evidence type="ECO:0000313" key="1">
    <source>
        <dbReference type="EMBL" id="CAA7393517.1"/>
    </source>
</evidence>
<proteinExistence type="predicted"/>
<dbReference type="Pfam" id="PF05904">
    <property type="entry name" value="DUF863"/>
    <property type="match status" value="1"/>
</dbReference>